<keyword evidence="3" id="KW-0812">Transmembrane</keyword>
<organism evidence="9 10">
    <name type="scientific">Anisodus acutangulus</name>
    <dbReference type="NCBI Taxonomy" id="402998"/>
    <lineage>
        <taxon>Eukaryota</taxon>
        <taxon>Viridiplantae</taxon>
        <taxon>Streptophyta</taxon>
        <taxon>Embryophyta</taxon>
        <taxon>Tracheophyta</taxon>
        <taxon>Spermatophyta</taxon>
        <taxon>Magnoliopsida</taxon>
        <taxon>eudicotyledons</taxon>
        <taxon>Gunneridae</taxon>
        <taxon>Pentapetalae</taxon>
        <taxon>asterids</taxon>
        <taxon>lamiids</taxon>
        <taxon>Solanales</taxon>
        <taxon>Solanaceae</taxon>
        <taxon>Solanoideae</taxon>
        <taxon>Hyoscyameae</taxon>
        <taxon>Anisodus</taxon>
    </lineage>
</organism>
<gene>
    <name evidence="9" type="ORF">K7X08_003476</name>
</gene>
<name>A0A9Q1MFR4_9SOLA</name>
<dbReference type="AlphaFoldDB" id="A0A9Q1MFR4"/>
<keyword evidence="4" id="KW-0611">Plant defense</keyword>
<evidence type="ECO:0000313" key="10">
    <source>
        <dbReference type="Proteomes" id="UP001152561"/>
    </source>
</evidence>
<dbReference type="PANTHER" id="PTHR31942">
    <property type="entry name" value="MLO-LIKE PROTEIN 1"/>
    <property type="match status" value="1"/>
</dbReference>
<evidence type="ECO:0000256" key="2">
    <source>
        <dbReference type="ARBA" id="ARBA00006574"/>
    </source>
</evidence>
<dbReference type="GO" id="GO:0016020">
    <property type="term" value="C:membrane"/>
    <property type="evidence" value="ECO:0007669"/>
    <property type="project" value="UniProtKB-SubCell"/>
</dbReference>
<evidence type="ECO:0000256" key="3">
    <source>
        <dbReference type="ARBA" id="ARBA00022692"/>
    </source>
</evidence>
<dbReference type="Proteomes" id="UP001152561">
    <property type="component" value="Unassembled WGS sequence"/>
</dbReference>
<dbReference type="PANTHER" id="PTHR31942:SF66">
    <property type="entry name" value="MLO-LIKE PROTEIN"/>
    <property type="match status" value="1"/>
</dbReference>
<keyword evidence="5" id="KW-1133">Transmembrane helix</keyword>
<protein>
    <recommendedName>
        <fullName evidence="11">Serine-threonine/tyrosine-protein kinase catalytic domain-containing protein</fullName>
    </recommendedName>
</protein>
<feature type="region of interest" description="Disordered" evidence="8">
    <location>
        <begin position="129"/>
        <end position="159"/>
    </location>
</feature>
<dbReference type="EMBL" id="JAJAGQ010000006">
    <property type="protein sequence ID" value="KAJ8559418.1"/>
    <property type="molecule type" value="Genomic_DNA"/>
</dbReference>
<dbReference type="OrthoDB" id="1294432at2759"/>
<comment type="similarity">
    <text evidence="2">Belongs to the MLO family.</text>
</comment>
<reference evidence="10" key="1">
    <citation type="journal article" date="2023" name="Proc. Natl. Acad. Sci. U.S.A.">
        <title>Genomic and structural basis for evolution of tropane alkaloid biosynthesis.</title>
        <authorList>
            <person name="Wanga Y.-J."/>
            <person name="Taina T."/>
            <person name="Yua J.-Y."/>
            <person name="Lia J."/>
            <person name="Xua B."/>
            <person name="Chenc J."/>
            <person name="D'Auriad J.C."/>
            <person name="Huanga J.-P."/>
            <person name="Huanga S.-X."/>
        </authorList>
    </citation>
    <scope>NUCLEOTIDE SEQUENCE [LARGE SCALE GENOMIC DNA]</scope>
    <source>
        <strain evidence="10">cv. KIB-2019</strain>
    </source>
</reference>
<evidence type="ECO:0000256" key="1">
    <source>
        <dbReference type="ARBA" id="ARBA00004141"/>
    </source>
</evidence>
<accession>A0A9Q1MFR4</accession>
<evidence type="ECO:0000256" key="5">
    <source>
        <dbReference type="ARBA" id="ARBA00022989"/>
    </source>
</evidence>
<keyword evidence="10" id="KW-1185">Reference proteome</keyword>
<keyword evidence="6" id="KW-0472">Membrane</keyword>
<keyword evidence="7" id="KW-0568">Pathogenesis-related protein</keyword>
<comment type="caution">
    <text evidence="9">The sequence shown here is derived from an EMBL/GenBank/DDBJ whole genome shotgun (WGS) entry which is preliminary data.</text>
</comment>
<evidence type="ECO:0000256" key="4">
    <source>
        <dbReference type="ARBA" id="ARBA00022821"/>
    </source>
</evidence>
<evidence type="ECO:0008006" key="11">
    <source>
        <dbReference type="Google" id="ProtNLM"/>
    </source>
</evidence>
<evidence type="ECO:0000313" key="9">
    <source>
        <dbReference type="EMBL" id="KAJ8559418.1"/>
    </source>
</evidence>
<evidence type="ECO:0000256" key="8">
    <source>
        <dbReference type="SAM" id="MobiDB-lite"/>
    </source>
</evidence>
<proteinExistence type="inferred from homology"/>
<evidence type="ECO:0000256" key="6">
    <source>
        <dbReference type="ARBA" id="ARBA00023136"/>
    </source>
</evidence>
<comment type="subcellular location">
    <subcellularLocation>
        <location evidence="1">Membrane</location>
        <topology evidence="1">Multi-pass membrane protein</topology>
    </subcellularLocation>
</comment>
<feature type="compositionally biased region" description="Polar residues" evidence="8">
    <location>
        <begin position="136"/>
        <end position="159"/>
    </location>
</feature>
<dbReference type="GO" id="GO:0006952">
    <property type="term" value="P:defense response"/>
    <property type="evidence" value="ECO:0007669"/>
    <property type="project" value="UniProtKB-KW"/>
</dbReference>
<dbReference type="InterPro" id="IPR004326">
    <property type="entry name" value="Mlo"/>
</dbReference>
<evidence type="ECO:0000256" key="7">
    <source>
        <dbReference type="ARBA" id="ARBA00023265"/>
    </source>
</evidence>
<dbReference type="Pfam" id="PF03094">
    <property type="entry name" value="Mlo"/>
    <property type="match status" value="1"/>
</dbReference>
<sequence length="159" mass="17938">MVLKKCIRTLKADVYIYGVLLVELIGNNYNDIEDDMGLHDWILEQLQEGKRSIVRKSLLQDNDELANSITEITVKCQVFIQVLSSYSTLPLYALVTQMGNHYKKSMFDDHVQACLLDWAEKVKRKRGHKAARDCSSHSTDGSLGSPISVNGYKESQTGV</sequence>